<dbReference type="EMBL" id="JBFOLK010000013">
    <property type="protein sequence ID" value="KAL2466534.1"/>
    <property type="molecule type" value="Genomic_DNA"/>
</dbReference>
<gene>
    <name evidence="1" type="ORF">Adt_42385</name>
</gene>
<evidence type="ECO:0000313" key="2">
    <source>
        <dbReference type="Proteomes" id="UP001604336"/>
    </source>
</evidence>
<comment type="caution">
    <text evidence="1">The sequence shown here is derived from an EMBL/GenBank/DDBJ whole genome shotgun (WGS) entry which is preliminary data.</text>
</comment>
<dbReference type="Proteomes" id="UP001604336">
    <property type="component" value="Unassembled WGS sequence"/>
</dbReference>
<sequence>MQHCFDVSGPWAMNHLIDTLLEEWQDTTDIIYDLLWESATPTLLREIDCEAFYVELTTLQEEARDDELEFHEVDGVPLEMNIYRDVPPPTLDVSRHLERSG</sequence>
<name>A0ABD1PRI2_9LAMI</name>
<organism evidence="1 2">
    <name type="scientific">Abeliophyllum distichum</name>
    <dbReference type="NCBI Taxonomy" id="126358"/>
    <lineage>
        <taxon>Eukaryota</taxon>
        <taxon>Viridiplantae</taxon>
        <taxon>Streptophyta</taxon>
        <taxon>Embryophyta</taxon>
        <taxon>Tracheophyta</taxon>
        <taxon>Spermatophyta</taxon>
        <taxon>Magnoliopsida</taxon>
        <taxon>eudicotyledons</taxon>
        <taxon>Gunneridae</taxon>
        <taxon>Pentapetalae</taxon>
        <taxon>asterids</taxon>
        <taxon>lamiids</taxon>
        <taxon>Lamiales</taxon>
        <taxon>Oleaceae</taxon>
        <taxon>Forsythieae</taxon>
        <taxon>Abeliophyllum</taxon>
    </lineage>
</organism>
<dbReference type="AlphaFoldDB" id="A0ABD1PRI2"/>
<evidence type="ECO:0000313" key="1">
    <source>
        <dbReference type="EMBL" id="KAL2466534.1"/>
    </source>
</evidence>
<accession>A0ABD1PRI2</accession>
<proteinExistence type="predicted"/>
<protein>
    <submittedName>
        <fullName evidence="1">Uncharacterized protein</fullName>
    </submittedName>
</protein>
<keyword evidence="2" id="KW-1185">Reference proteome</keyword>
<reference evidence="2" key="1">
    <citation type="submission" date="2024-07" db="EMBL/GenBank/DDBJ databases">
        <title>Two chromosome-level genome assemblies of Korean endemic species Abeliophyllum distichum and Forsythia ovata (Oleaceae).</title>
        <authorList>
            <person name="Jang H."/>
        </authorList>
    </citation>
    <scope>NUCLEOTIDE SEQUENCE [LARGE SCALE GENOMIC DNA]</scope>
</reference>